<dbReference type="PANTHER" id="PTHR43267">
    <property type="entry name" value="TRNA THREONYLCARBAMOYLADENOSINE DEHYDRATASE"/>
    <property type="match status" value="1"/>
</dbReference>
<accession>A0A1B8ZHV5</accession>
<dbReference type="InterPro" id="IPR035985">
    <property type="entry name" value="Ubiquitin-activating_enz"/>
</dbReference>
<dbReference type="OrthoDB" id="9804286at2"/>
<dbReference type="PANTHER" id="PTHR43267:SF1">
    <property type="entry name" value="TRNA THREONYLCARBAMOYLADENOSINE DEHYDRATASE"/>
    <property type="match status" value="1"/>
</dbReference>
<evidence type="ECO:0000259" key="1">
    <source>
        <dbReference type="Pfam" id="PF00899"/>
    </source>
</evidence>
<comment type="caution">
    <text evidence="2">The sequence shown here is derived from an EMBL/GenBank/DDBJ whole genome shotgun (WGS) entry which is preliminary data.</text>
</comment>
<dbReference type="KEGG" id="carh:EGY05_21450"/>
<dbReference type="GO" id="GO:0061503">
    <property type="term" value="F:tRNA threonylcarbamoyladenosine dehydratase"/>
    <property type="evidence" value="ECO:0007669"/>
    <property type="project" value="TreeGrafter"/>
</dbReference>
<dbReference type="CDD" id="cd01483">
    <property type="entry name" value="E1_enzyme_family"/>
    <property type="match status" value="1"/>
</dbReference>
<gene>
    <name evidence="2" type="ORF">BBI00_15615</name>
</gene>
<dbReference type="STRING" id="651561.BBI00_15615"/>
<sequence length="248" mass="28263">MEEQYSRNRIYVKEEEQKIIKDFSILLAGCGIGSNIAECALRFGFENITLVDGDTIELSNLNRQNYTFQDVSSYKAETLYQRLKSINPNANIRYHSEFINKDNVSEIIGSHDLAINALDFSSDIPIVFDKICQEKNIPVLHPYNLGWGALVMVISENMGLDSLQKAEENFNEVSVVQYVSSHMRYWGNPQKWLEEVVEEYINENKQLPPPQLSIASFLAAASCVKIAFNIATQQSVKKFPDFYLTTVN</sequence>
<dbReference type="RefSeq" id="WP_065399827.1">
    <property type="nucleotide sequence ID" value="NZ_CP033811.1"/>
</dbReference>
<dbReference type="EMBL" id="MAYG01000012">
    <property type="protein sequence ID" value="OCA71171.1"/>
    <property type="molecule type" value="Genomic_DNA"/>
</dbReference>
<dbReference type="InterPro" id="IPR045886">
    <property type="entry name" value="ThiF/MoeB/HesA"/>
</dbReference>
<name>A0A1B8ZHV5_9FLAO</name>
<organism evidence="2 3">
    <name type="scientific">Chryseobacterium arthrosphaerae</name>
    <dbReference type="NCBI Taxonomy" id="651561"/>
    <lineage>
        <taxon>Bacteria</taxon>
        <taxon>Pseudomonadati</taxon>
        <taxon>Bacteroidota</taxon>
        <taxon>Flavobacteriia</taxon>
        <taxon>Flavobacteriales</taxon>
        <taxon>Weeksellaceae</taxon>
        <taxon>Chryseobacterium group</taxon>
        <taxon>Chryseobacterium</taxon>
    </lineage>
</organism>
<dbReference type="InterPro" id="IPR000594">
    <property type="entry name" value="ThiF_NAD_FAD-bd"/>
</dbReference>
<proteinExistence type="predicted"/>
<evidence type="ECO:0000313" key="3">
    <source>
        <dbReference type="Proteomes" id="UP000093432"/>
    </source>
</evidence>
<dbReference type="Pfam" id="PF00899">
    <property type="entry name" value="ThiF"/>
    <property type="match status" value="1"/>
</dbReference>
<evidence type="ECO:0000313" key="2">
    <source>
        <dbReference type="EMBL" id="OCA71171.1"/>
    </source>
</evidence>
<dbReference type="SUPFAM" id="SSF69572">
    <property type="entry name" value="Activating enzymes of the ubiquitin-like proteins"/>
    <property type="match status" value="1"/>
</dbReference>
<dbReference type="GO" id="GO:0061504">
    <property type="term" value="P:cyclic threonylcarbamoyladenosine biosynthetic process"/>
    <property type="evidence" value="ECO:0007669"/>
    <property type="project" value="TreeGrafter"/>
</dbReference>
<dbReference type="Gene3D" id="3.40.50.720">
    <property type="entry name" value="NAD(P)-binding Rossmann-like Domain"/>
    <property type="match status" value="1"/>
</dbReference>
<dbReference type="Proteomes" id="UP000093432">
    <property type="component" value="Unassembled WGS sequence"/>
</dbReference>
<protein>
    <recommendedName>
        <fullName evidence="1">THIF-type NAD/FAD binding fold domain-containing protein</fullName>
    </recommendedName>
</protein>
<reference evidence="3" key="1">
    <citation type="submission" date="2016-07" db="EMBL/GenBank/DDBJ databases">
        <authorList>
            <person name="Florea S."/>
            <person name="Webb J.S."/>
            <person name="Jaromczyk J."/>
            <person name="Schardl C.L."/>
        </authorList>
    </citation>
    <scope>NUCLEOTIDE SEQUENCE [LARGE SCALE GENOMIC DNA]</scope>
    <source>
        <strain evidence="3">CC-VM-7</strain>
    </source>
</reference>
<dbReference type="AlphaFoldDB" id="A0A1B8ZHV5"/>
<feature type="domain" description="THIF-type NAD/FAD binding fold" evidence="1">
    <location>
        <begin position="5"/>
        <end position="231"/>
    </location>
</feature>
<dbReference type="GO" id="GO:0008641">
    <property type="term" value="F:ubiquitin-like modifier activating enzyme activity"/>
    <property type="evidence" value="ECO:0007669"/>
    <property type="project" value="InterPro"/>
</dbReference>